<accession>A0A5P6P9L0</accession>
<reference evidence="3" key="1">
    <citation type="submission" date="2019-10" db="EMBL/GenBank/DDBJ databases">
        <title>Complete Genome Sequence of Bradyrhizobium betae type strain PL7HG1T.</title>
        <authorList>
            <person name="Bromfield E.S.P."/>
            <person name="Cloutier S."/>
        </authorList>
    </citation>
    <scope>NUCLEOTIDE SEQUENCE [LARGE SCALE GENOMIC DNA]</scope>
    <source>
        <strain evidence="3">PL7HG1</strain>
    </source>
</reference>
<feature type="region of interest" description="Disordered" evidence="1">
    <location>
        <begin position="121"/>
        <end position="178"/>
    </location>
</feature>
<dbReference type="OrthoDB" id="9806213at2"/>
<dbReference type="KEGG" id="bbet:F8237_21455"/>
<dbReference type="Proteomes" id="UP000325641">
    <property type="component" value="Chromosome"/>
</dbReference>
<organism evidence="2 3">
    <name type="scientific">Bradyrhizobium betae</name>
    <dbReference type="NCBI Taxonomy" id="244734"/>
    <lineage>
        <taxon>Bacteria</taxon>
        <taxon>Pseudomonadati</taxon>
        <taxon>Pseudomonadota</taxon>
        <taxon>Alphaproteobacteria</taxon>
        <taxon>Hyphomicrobiales</taxon>
        <taxon>Nitrobacteraceae</taxon>
        <taxon>Bradyrhizobium</taxon>
    </lineage>
</organism>
<dbReference type="EMBL" id="CP044543">
    <property type="protein sequence ID" value="QFI74748.1"/>
    <property type="molecule type" value="Genomic_DNA"/>
</dbReference>
<protein>
    <submittedName>
        <fullName evidence="2">Uncharacterized protein</fullName>
    </submittedName>
</protein>
<name>A0A5P6P9L0_9BRAD</name>
<dbReference type="RefSeq" id="WP_151647685.1">
    <property type="nucleotide sequence ID" value="NZ_CP044543.1"/>
</dbReference>
<gene>
    <name evidence="2" type="ORF">F8237_21455</name>
</gene>
<sequence length="178" mass="19465">MGFCDVGGVTNQRYLMASFIPPDVICGHSVPTIAFDPVDVRLMALWLGVANSFAADYLARRKGALHLTFTIMDSLPLPVLYDENSPVNRAIALRALRLGAVGNEMDSLWEEGRRLLEIGETETRADDPQARARAPGRDRRLCSLADQTSRADRDAPGLPCAGGGRTRGDAEGRLWDLR</sequence>
<proteinExistence type="predicted"/>
<evidence type="ECO:0000313" key="3">
    <source>
        <dbReference type="Proteomes" id="UP000325641"/>
    </source>
</evidence>
<evidence type="ECO:0000256" key="1">
    <source>
        <dbReference type="SAM" id="MobiDB-lite"/>
    </source>
</evidence>
<feature type="compositionally biased region" description="Basic and acidic residues" evidence="1">
    <location>
        <begin position="121"/>
        <end position="141"/>
    </location>
</feature>
<feature type="compositionally biased region" description="Basic and acidic residues" evidence="1">
    <location>
        <begin position="166"/>
        <end position="178"/>
    </location>
</feature>
<dbReference type="AlphaFoldDB" id="A0A5P6P9L0"/>
<evidence type="ECO:0000313" key="2">
    <source>
        <dbReference type="EMBL" id="QFI74748.1"/>
    </source>
</evidence>